<keyword evidence="1" id="KW-0812">Transmembrane</keyword>
<dbReference type="EMBL" id="FRAG01000005">
    <property type="protein sequence ID" value="SHJ65134.1"/>
    <property type="molecule type" value="Genomic_DNA"/>
</dbReference>
<name>A0A1M6L1Y0_PARC5</name>
<keyword evidence="1" id="KW-1133">Transmembrane helix</keyword>
<evidence type="ECO:0000313" key="2">
    <source>
        <dbReference type="EMBL" id="SHJ65134.1"/>
    </source>
</evidence>
<dbReference type="AlphaFoldDB" id="A0A1M6L1Y0"/>
<evidence type="ECO:0000256" key="1">
    <source>
        <dbReference type="SAM" id="Phobius"/>
    </source>
</evidence>
<dbReference type="Proteomes" id="UP000184465">
    <property type="component" value="Unassembled WGS sequence"/>
</dbReference>
<feature type="transmembrane region" description="Helical" evidence="1">
    <location>
        <begin position="28"/>
        <end position="50"/>
    </location>
</feature>
<accession>A0A1M6L1Y0</accession>
<keyword evidence="3" id="KW-1185">Reference proteome</keyword>
<reference evidence="2 3" key="1">
    <citation type="submission" date="2016-11" db="EMBL/GenBank/DDBJ databases">
        <authorList>
            <person name="Jaros S."/>
            <person name="Januszkiewicz K."/>
            <person name="Wedrychowicz H."/>
        </authorList>
    </citation>
    <scope>NUCLEOTIDE SEQUENCE [LARGE SCALE GENOMIC DNA]</scope>
    <source>
        <strain evidence="2 3">DSM 15212</strain>
    </source>
</reference>
<protein>
    <submittedName>
        <fullName evidence="2">Uncharacterized protein</fullName>
    </submittedName>
</protein>
<organism evidence="2 3">
    <name type="scientific">Paramaledivibacter caminithermalis (strain DSM 15212 / CIP 107654 / DViRD3)</name>
    <name type="common">Clostridium caminithermale</name>
    <dbReference type="NCBI Taxonomy" id="1121301"/>
    <lineage>
        <taxon>Bacteria</taxon>
        <taxon>Bacillati</taxon>
        <taxon>Bacillota</taxon>
        <taxon>Clostridia</taxon>
        <taxon>Peptostreptococcales</taxon>
        <taxon>Caminicellaceae</taxon>
        <taxon>Paramaledivibacter</taxon>
    </lineage>
</organism>
<evidence type="ECO:0000313" key="3">
    <source>
        <dbReference type="Proteomes" id="UP000184465"/>
    </source>
</evidence>
<keyword evidence="1" id="KW-0472">Membrane</keyword>
<sequence>MAKLHKIYGIALGNLKSYITDSFYRQKIIIQFALISILKVSIKIPFIDWIKK</sequence>
<gene>
    <name evidence="2" type="ORF">SAMN02745912_00605</name>
</gene>
<dbReference type="STRING" id="1121301.SAMN02745912_00605"/>
<proteinExistence type="predicted"/>